<comment type="catalytic activity">
    <reaction evidence="14">
        <text>N(6),N(6),N(6)-trimethyl-L-lysyl(4)-[histone H3] + 3 2-oxoglutarate + 3 O2 = L-lysyl(4)-[histone H3] + 3 formaldehyde + 3 succinate + 3 CO2</text>
        <dbReference type="Rhea" id="RHEA:60208"/>
        <dbReference type="Rhea" id="RHEA-COMP:15537"/>
        <dbReference type="Rhea" id="RHEA-COMP:15547"/>
        <dbReference type="ChEBI" id="CHEBI:15379"/>
        <dbReference type="ChEBI" id="CHEBI:16526"/>
        <dbReference type="ChEBI" id="CHEBI:16810"/>
        <dbReference type="ChEBI" id="CHEBI:16842"/>
        <dbReference type="ChEBI" id="CHEBI:29969"/>
        <dbReference type="ChEBI" id="CHEBI:30031"/>
        <dbReference type="ChEBI" id="CHEBI:61961"/>
        <dbReference type="EC" id="1.14.11.67"/>
    </reaction>
</comment>
<dbReference type="CDD" id="cd15606">
    <property type="entry name" value="PHD2_KDM5A"/>
    <property type="match status" value="1"/>
</dbReference>
<comment type="cofactor">
    <cofactor evidence="1">
        <name>Fe(2+)</name>
        <dbReference type="ChEBI" id="CHEBI:29033"/>
    </cofactor>
</comment>
<dbReference type="CDD" id="cd15605">
    <property type="entry name" value="PHD1_Lid_like"/>
    <property type="match status" value="1"/>
</dbReference>
<dbReference type="InterPro" id="IPR004198">
    <property type="entry name" value="Znf_C5HC2"/>
</dbReference>
<dbReference type="EMBL" id="CP092865">
    <property type="protein sequence ID" value="UYV65125.1"/>
    <property type="molecule type" value="Genomic_DNA"/>
</dbReference>
<dbReference type="SMART" id="SM00249">
    <property type="entry name" value="PHD"/>
    <property type="match status" value="3"/>
</dbReference>
<keyword evidence="9" id="KW-0156">Chromatin regulator</keyword>
<evidence type="ECO:0000256" key="9">
    <source>
        <dbReference type="ARBA" id="ARBA00022853"/>
    </source>
</evidence>
<gene>
    <name evidence="20" type="ORF">LAZ67_3003206</name>
</gene>
<dbReference type="InterPro" id="IPR001606">
    <property type="entry name" value="ARID_dom"/>
</dbReference>
<dbReference type="Gene3D" id="3.30.40.10">
    <property type="entry name" value="Zinc/RING finger domain, C3HC4 (zinc finger)"/>
    <property type="match status" value="3"/>
</dbReference>
<accession>A0ABY6K8Z0</accession>
<feature type="domain" description="ARID" evidence="18">
    <location>
        <begin position="145"/>
        <end position="235"/>
    </location>
</feature>
<keyword evidence="11" id="KW-0560">Oxidoreductase</keyword>
<evidence type="ECO:0000256" key="4">
    <source>
        <dbReference type="ARBA" id="ARBA00012902"/>
    </source>
</evidence>
<evidence type="ECO:0000256" key="7">
    <source>
        <dbReference type="ARBA" id="ARBA00022771"/>
    </source>
</evidence>
<dbReference type="SMART" id="SM01014">
    <property type="entry name" value="ARID"/>
    <property type="match status" value="1"/>
</dbReference>
<keyword evidence="21" id="KW-1185">Reference proteome</keyword>
<dbReference type="InterPro" id="IPR036431">
    <property type="entry name" value="ARID_dom_sf"/>
</dbReference>
<dbReference type="InterPro" id="IPR013637">
    <property type="entry name" value="Lys_sp_deMease-like_dom"/>
</dbReference>
<dbReference type="InterPro" id="IPR013083">
    <property type="entry name" value="Znf_RING/FYVE/PHD"/>
</dbReference>
<dbReference type="Pfam" id="PF02928">
    <property type="entry name" value="zf-C5HC2"/>
    <property type="match status" value="1"/>
</dbReference>
<feature type="region of interest" description="Disordered" evidence="16">
    <location>
        <begin position="258"/>
        <end position="306"/>
    </location>
</feature>
<feature type="compositionally biased region" description="Low complexity" evidence="16">
    <location>
        <begin position="1651"/>
        <end position="1665"/>
    </location>
</feature>
<evidence type="ECO:0000256" key="3">
    <source>
        <dbReference type="ARBA" id="ARBA00006801"/>
    </source>
</evidence>
<evidence type="ECO:0000256" key="5">
    <source>
        <dbReference type="ARBA" id="ARBA00022723"/>
    </source>
</evidence>
<evidence type="ECO:0000256" key="12">
    <source>
        <dbReference type="ARBA" id="ARBA00023004"/>
    </source>
</evidence>
<dbReference type="PROSITE" id="PS50016">
    <property type="entry name" value="ZF_PHD_2"/>
    <property type="match status" value="2"/>
</dbReference>
<dbReference type="Proteomes" id="UP001235939">
    <property type="component" value="Chromosome 03"/>
</dbReference>
<keyword evidence="5" id="KW-0479">Metal-binding</keyword>
<evidence type="ECO:0000256" key="14">
    <source>
        <dbReference type="ARBA" id="ARBA00048734"/>
    </source>
</evidence>
<evidence type="ECO:0000259" key="17">
    <source>
        <dbReference type="PROSITE" id="PS50016"/>
    </source>
</evidence>
<dbReference type="InterPro" id="IPR047970">
    <property type="entry name" value="KDM5A_PHD2"/>
</dbReference>
<evidence type="ECO:0000256" key="10">
    <source>
        <dbReference type="ARBA" id="ARBA00022964"/>
    </source>
</evidence>
<dbReference type="InterPro" id="IPR048615">
    <property type="entry name" value="KDM5_C-hel"/>
</dbReference>
<dbReference type="Pfam" id="PF08429">
    <property type="entry name" value="PLU-1"/>
    <property type="match status" value="2"/>
</dbReference>
<dbReference type="SMART" id="SM00558">
    <property type="entry name" value="JmjC"/>
    <property type="match status" value="1"/>
</dbReference>
<dbReference type="Pfam" id="PF02373">
    <property type="entry name" value="JmjC"/>
    <property type="match status" value="2"/>
</dbReference>
<dbReference type="InterPro" id="IPR011011">
    <property type="entry name" value="Znf_FYVE_PHD"/>
</dbReference>
<evidence type="ECO:0000259" key="19">
    <source>
        <dbReference type="PROSITE" id="PS51184"/>
    </source>
</evidence>
<feature type="domain" description="JmjC" evidence="19">
    <location>
        <begin position="494"/>
        <end position="680"/>
    </location>
</feature>
<keyword evidence="8" id="KW-0862">Zinc</keyword>
<sequence length="1769" mass="199622">MEYKRCSSCIPGDLTGYYQLGQLSPVHVVQAMIIMQFDFALTNMPEPRLPMIIMDWKPTFAIDVDNFKFTPRVQRLNELEVSLMSQFYIFLNASAFVIKTGSTTQWQATDLAPKEMAASDMRNRRHPGQLSPVHVVQAMIIMASTRIKLNFLDQIAKFWELQGSSLRIPNVERRALDLYSLYNTVRQEGGMETISKERKWTRLALKMGYHHSKGIGTLLKQHYERILYPYDVFTSGVPLTDLNMESDLPTMTENKKDYVPHGIPSRQAINPPPERYTRRSKRHAKPELLEAKMPSHAQNQDKKPEIKEQEIHVVQAMIIMQGSHSRDTEELSAMIIMKEMVRQIEKILCHSCGKGDAEADMLLCDGCDDSFHTFCLIPPLPEVPRGDWRCPWCLAQEVSKPQEAFGFEQARKEYTLKEFGERADEFKSNYFKMPPASVPTSLVEKEFWRIVHAVDEDVKVEYGADLHTMEHGSGFPTLKAKTLIPQDMAMIIMDYVKSGWNLNNLPVLEKSILRHINADISGMKVPWVYVGMCFATFCWHNEDHWSYSINYLHWGEPKTWYGVPGHEADKFETAMRSEAPQLFDAQPDLLHHLVTILNPNILMEKGIPVSLQVRGCLSPRLTAPPTVQIFRTDQQAGEFVVTFPRAYHAGFNQGYNFAEAVNFATSNWLPLGRLCIKNYSNLHRFCVFSHDELVCKIAMDPSSLDYTLAEAVYQDMLTMAENEVRLQKAIADWGVADSSVEAFELVPDDERQCEHCKTTCFLSAVTCFCAESNGKLVCGEHMDRLCSCPPGKHCLRYRYTLDELPIMVARIKAKADAYAEWRDQVHRAIKPETEEVKLELSEFHNLVQQAEEHNFPLIEDFKALQVALEHSEKVVALAQQLLSRKVRTSTRGTGHDNHVHVVQAMIIMVGRSRRLLLLNRHCGETKAGTRLTIEDLEHFSSQLSGLKCHVKEAIQVQVVIVVGMPRCLILALLAIAGIEPNPGPWGNRPTFETSPEDLLDRVRSFQSDAKLFLDEPGVESKKVEKLLDVGMGLDIDLPEIPLLKQRVQQAKWMEKVRSSLEGGGVGLEVVRNLIDAGVSLPPHSAVEFGLAELQEILTQGERCDEKAKQCLVARPRLDLPFLEAVVTEASKIPISLNSVRVLSEVVQRAKAWVSKVESLLSNSTFPYHDVLRYLLSRARPLPVRLDPLPSIEANVEAARAWLERTSRTFLKKNSTYTLLEVLSPKSDIGQYPLLKGKKKKTKDPEKEKDGELGTADFELKLEDAKHPAMVVSAIRQAEKDELEAMHKLRTLNIRKRIEDKGDAKYCLCRKGFTTHMLQCELCKEWYHNNCVPFPKNSLARRHSPNSGGGGSKFLCPQCQRSRRPRLETILSLLVSLQKLPVRVAEGEALQCLTERAMSWQDRAKQALSSEELSGALAQLSLISQRMVEQAAREKTEKIISSELLKVAGNSDSLRLATYWPPQDQVPAVASEQEVPTAMIIMAMIIMGGELEEDLEEEEVSSSYSMEHAYSTASKMAAAVVSSSSKQSRKSPLVPRRQGMQSPLVTLSDTSAAQLEQLMVEGDLLEVALDEAQHIWRILSAARPDAGSDLAAFYETITEVEPHLPQKLSPKKRARKRKSEDIKNIPRKAMIIMGGHPTTAAKLLKKRKVKPPRSSSSSSTSSRSSVEPPARKLSTGPRKEEPRTTTSSATRGSGKKRPKGRRKQEETVKEEAAENEELCSAATCQKPTGNVNWVQCDGGCDLWFHYFCLDLRPDDIKESEDFICPKCKRP</sequence>
<feature type="compositionally biased region" description="Basic residues" evidence="16">
    <location>
        <begin position="1692"/>
        <end position="1701"/>
    </location>
</feature>
<dbReference type="InterPro" id="IPR001965">
    <property type="entry name" value="Znf_PHD"/>
</dbReference>
<dbReference type="PANTHER" id="PTHR10694">
    <property type="entry name" value="LYSINE-SPECIFIC DEMETHYLASE"/>
    <property type="match status" value="1"/>
</dbReference>
<evidence type="ECO:0000256" key="15">
    <source>
        <dbReference type="PROSITE-ProRule" id="PRU00146"/>
    </source>
</evidence>
<dbReference type="SUPFAM" id="SSF51197">
    <property type="entry name" value="Clavaminate synthase-like"/>
    <property type="match status" value="1"/>
</dbReference>
<evidence type="ECO:0000256" key="6">
    <source>
        <dbReference type="ARBA" id="ARBA00022737"/>
    </source>
</evidence>
<dbReference type="Gene3D" id="1.10.150.60">
    <property type="entry name" value="ARID DNA-binding domain"/>
    <property type="match status" value="1"/>
</dbReference>
<keyword evidence="6" id="KW-0677">Repeat</keyword>
<evidence type="ECO:0000256" key="1">
    <source>
        <dbReference type="ARBA" id="ARBA00001954"/>
    </source>
</evidence>
<comment type="similarity">
    <text evidence="3">Belongs to the JARID1 histone demethylase family.</text>
</comment>
<dbReference type="InterPro" id="IPR003347">
    <property type="entry name" value="JmjC_dom"/>
</dbReference>
<protein>
    <recommendedName>
        <fullName evidence="4">[histone H3]-trimethyl-L-lysine(4) demethylase</fullName>
        <ecNumber evidence="4">1.14.11.67</ecNumber>
    </recommendedName>
</protein>
<dbReference type="InterPro" id="IPR019787">
    <property type="entry name" value="Znf_PHD-finger"/>
</dbReference>
<dbReference type="SUPFAM" id="SSF46774">
    <property type="entry name" value="ARID-like"/>
    <property type="match status" value="1"/>
</dbReference>
<feature type="domain" description="PHD-type" evidence="17">
    <location>
        <begin position="346"/>
        <end position="396"/>
    </location>
</feature>
<dbReference type="EC" id="1.14.11.67" evidence="4"/>
<dbReference type="PROSITE" id="PS01359">
    <property type="entry name" value="ZF_PHD_1"/>
    <property type="match status" value="2"/>
</dbReference>
<dbReference type="PROSITE" id="PS51184">
    <property type="entry name" value="JMJC"/>
    <property type="match status" value="1"/>
</dbReference>
<feature type="region of interest" description="Disordered" evidence="16">
    <location>
        <begin position="1520"/>
        <end position="1540"/>
    </location>
</feature>
<dbReference type="SMART" id="SM00501">
    <property type="entry name" value="BRIGHT"/>
    <property type="match status" value="1"/>
</dbReference>
<dbReference type="CDD" id="cd15610">
    <property type="entry name" value="PHD3_KDM5A_like"/>
    <property type="match status" value="1"/>
</dbReference>
<dbReference type="PROSITE" id="PS51011">
    <property type="entry name" value="ARID"/>
    <property type="match status" value="1"/>
</dbReference>
<dbReference type="CDD" id="cd16864">
    <property type="entry name" value="ARID_JARID"/>
    <property type="match status" value="1"/>
</dbReference>
<feature type="region of interest" description="Disordered" evidence="16">
    <location>
        <begin position="1603"/>
        <end position="1708"/>
    </location>
</feature>
<dbReference type="SUPFAM" id="SSF57903">
    <property type="entry name" value="FYVE/PHD zinc finger"/>
    <property type="match status" value="3"/>
</dbReference>
<evidence type="ECO:0000256" key="13">
    <source>
        <dbReference type="ARBA" id="ARBA00023242"/>
    </source>
</evidence>
<evidence type="ECO:0000259" key="18">
    <source>
        <dbReference type="PROSITE" id="PS51011"/>
    </source>
</evidence>
<evidence type="ECO:0000256" key="2">
    <source>
        <dbReference type="ARBA" id="ARBA00004123"/>
    </source>
</evidence>
<evidence type="ECO:0000313" key="20">
    <source>
        <dbReference type="EMBL" id="UYV65125.1"/>
    </source>
</evidence>
<dbReference type="PANTHER" id="PTHR10694:SF33">
    <property type="entry name" value="LYSINE-SPECIFIC DEMETHYLASE 5"/>
    <property type="match status" value="1"/>
</dbReference>
<proteinExistence type="inferred from homology"/>
<evidence type="ECO:0000256" key="8">
    <source>
        <dbReference type="ARBA" id="ARBA00022833"/>
    </source>
</evidence>
<keyword evidence="10" id="KW-0223">Dioxygenase</keyword>
<evidence type="ECO:0000313" key="21">
    <source>
        <dbReference type="Proteomes" id="UP001235939"/>
    </source>
</evidence>
<keyword evidence="13" id="KW-0539">Nucleus</keyword>
<keyword evidence="12" id="KW-0408">Iron</keyword>
<name>A0ABY6K8Z0_9ARAC</name>
<dbReference type="Gene3D" id="2.60.120.650">
    <property type="entry name" value="Cupin"/>
    <property type="match status" value="1"/>
</dbReference>
<dbReference type="InterPro" id="IPR019786">
    <property type="entry name" value="Zinc_finger_PHD-type_CS"/>
</dbReference>
<evidence type="ECO:0000256" key="16">
    <source>
        <dbReference type="SAM" id="MobiDB-lite"/>
    </source>
</evidence>
<dbReference type="Pfam" id="PF01388">
    <property type="entry name" value="ARID"/>
    <property type="match status" value="1"/>
</dbReference>
<keyword evidence="7 15" id="KW-0863">Zinc-finger</keyword>
<evidence type="ECO:0000256" key="11">
    <source>
        <dbReference type="ARBA" id="ARBA00023002"/>
    </source>
</evidence>
<comment type="subcellular location">
    <subcellularLocation>
        <location evidence="2">Nucleus</location>
    </subcellularLocation>
</comment>
<reference evidence="20 21" key="1">
    <citation type="submission" date="2022-01" db="EMBL/GenBank/DDBJ databases">
        <title>A chromosomal length assembly of Cordylochernes scorpioides.</title>
        <authorList>
            <person name="Zeh D."/>
            <person name="Zeh J."/>
        </authorList>
    </citation>
    <scope>NUCLEOTIDE SEQUENCE [LARGE SCALE GENOMIC DNA]</scope>
    <source>
        <strain evidence="20">IN4F17</strain>
        <tissue evidence="20">Whole Body</tissue>
    </source>
</reference>
<organism evidence="20 21">
    <name type="scientific">Cordylochernes scorpioides</name>
    <dbReference type="NCBI Taxonomy" id="51811"/>
    <lineage>
        <taxon>Eukaryota</taxon>
        <taxon>Metazoa</taxon>
        <taxon>Ecdysozoa</taxon>
        <taxon>Arthropoda</taxon>
        <taxon>Chelicerata</taxon>
        <taxon>Arachnida</taxon>
        <taxon>Pseudoscorpiones</taxon>
        <taxon>Cheliferoidea</taxon>
        <taxon>Chernetidae</taxon>
        <taxon>Cordylochernes</taxon>
    </lineage>
</organism>
<dbReference type="Pfam" id="PF00628">
    <property type="entry name" value="PHD"/>
    <property type="match status" value="3"/>
</dbReference>
<dbReference type="Pfam" id="PF21323">
    <property type="entry name" value="KDM5_C-hel"/>
    <property type="match status" value="1"/>
</dbReference>
<feature type="domain" description="PHD-type" evidence="17">
    <location>
        <begin position="1303"/>
        <end position="1361"/>
    </location>
</feature>